<dbReference type="EMBL" id="CP098827">
    <property type="protein sequence ID" value="XBO69607.1"/>
    <property type="molecule type" value="Genomic_DNA"/>
</dbReference>
<keyword evidence="2" id="KW-0282">Flagellum</keyword>
<keyword evidence="2" id="KW-0969">Cilium</keyword>
<sequence length="469" mass="49979">MNYLHHFDTATTVEACVAGAGDFGRGILRQAQQMPGMNARIAVDISAETAAQAFEKAGIPASQIAVCQTQDEASDAWQAGKFVACGDLEVVKHLDFDILVESTGIPNAGATHAASALKAGKHVGIATKETESVVGPYLTRLGNRHGRLFTPLDGDQPSLLIGLVTWAQTLGFEIIAAGKSSEYDFVWDEADQAIWCNGTRFDAPDMAELWTLPEGDERSVVRARGEHLSAIPQISAPDLCEMTNVANATGLTPDHPAFHALVLRTHEVPTLLDLEGNGGVLSGTGRLEVFNCLRRPDELSFAGGVFVVVRCEDAHAWEVLDGKGHILSRSKKSAMVYLPRHLLGLEAPISLLDAVLKGLPSGGGQATRPAVDLVARATVSLSKGQELEMKGHHRHIAGLQPEVHPAAALLDATPVPFYLLPGAVLKRDVAAGELISVADVQLPDSTLLHLRREQDAMFFSTAESSSEPA</sequence>
<feature type="domain" description="Oxidoreductase DRL-like catalytic" evidence="1">
    <location>
        <begin position="240"/>
        <end position="347"/>
    </location>
</feature>
<accession>A0AAU7KDU4</accession>
<dbReference type="InterPro" id="IPR036291">
    <property type="entry name" value="NAD(P)-bd_dom_sf"/>
</dbReference>
<dbReference type="SUPFAM" id="SSF51735">
    <property type="entry name" value="NAD(P)-binding Rossmann-fold domains"/>
    <property type="match status" value="1"/>
</dbReference>
<evidence type="ECO:0000259" key="1">
    <source>
        <dbReference type="Pfam" id="PF21135"/>
    </source>
</evidence>
<protein>
    <submittedName>
        <fullName evidence="2">Flagellar biosynthesis protein FlgA</fullName>
    </submittedName>
</protein>
<proteinExistence type="predicted"/>
<gene>
    <name evidence="2" type="ORF">NFG58_13325</name>
</gene>
<dbReference type="PANTHER" id="PTHR37850:SF3">
    <property type="entry name" value="BLR7815 PROTEIN"/>
    <property type="match status" value="1"/>
</dbReference>
<dbReference type="Gene3D" id="3.40.50.720">
    <property type="entry name" value="NAD(P)-binding Rossmann-like Domain"/>
    <property type="match status" value="1"/>
</dbReference>
<dbReference type="AlphaFoldDB" id="A0AAU7KDU4"/>
<keyword evidence="2" id="KW-0966">Cell projection</keyword>
<dbReference type="InterPro" id="IPR048423">
    <property type="entry name" value="DRL_cat"/>
</dbReference>
<dbReference type="Pfam" id="PF21135">
    <property type="entry name" value="DRL_cat"/>
    <property type="match status" value="1"/>
</dbReference>
<evidence type="ECO:0000313" key="2">
    <source>
        <dbReference type="EMBL" id="XBO69607.1"/>
    </source>
</evidence>
<reference evidence="2" key="1">
    <citation type="submission" date="2022-06" db="EMBL/GenBank/DDBJ databases">
        <title>A novel DMS-producing enzyme.</title>
        <authorList>
            <person name="Zhang Y."/>
        </authorList>
    </citation>
    <scope>NUCLEOTIDE SEQUENCE</scope>
    <source>
        <strain evidence="2">RT37</strain>
    </source>
</reference>
<name>A0AAU7KDU4_9GAMM</name>
<organism evidence="2">
    <name type="scientific">Halomonas sp. RT37</name>
    <dbReference type="NCBI Taxonomy" id="2950872"/>
    <lineage>
        <taxon>Bacteria</taxon>
        <taxon>Pseudomonadati</taxon>
        <taxon>Pseudomonadota</taxon>
        <taxon>Gammaproteobacteria</taxon>
        <taxon>Oceanospirillales</taxon>
        <taxon>Halomonadaceae</taxon>
        <taxon>Halomonas</taxon>
    </lineage>
</organism>
<dbReference type="PANTHER" id="PTHR37850">
    <property type="entry name" value="STRU PROTEIN"/>
    <property type="match status" value="1"/>
</dbReference>
<dbReference type="RefSeq" id="WP_348826717.1">
    <property type="nucleotide sequence ID" value="NZ_CP098827.1"/>
</dbReference>